<dbReference type="PANTHER" id="PTHR32322:SF2">
    <property type="entry name" value="EAMA DOMAIN-CONTAINING PROTEIN"/>
    <property type="match status" value="1"/>
</dbReference>
<feature type="transmembrane region" description="Helical" evidence="6">
    <location>
        <begin position="219"/>
        <end position="237"/>
    </location>
</feature>
<dbReference type="InterPro" id="IPR000620">
    <property type="entry name" value="EamA_dom"/>
</dbReference>
<feature type="transmembrane region" description="Helical" evidence="6">
    <location>
        <begin position="97"/>
        <end position="116"/>
    </location>
</feature>
<feature type="transmembrane region" description="Helical" evidence="6">
    <location>
        <begin position="32"/>
        <end position="52"/>
    </location>
</feature>
<feature type="domain" description="EamA" evidence="8">
    <location>
        <begin position="158"/>
        <end position="289"/>
    </location>
</feature>
<feature type="transmembrane region" description="Helical" evidence="6">
    <location>
        <begin position="187"/>
        <end position="207"/>
    </location>
</feature>
<feature type="transmembrane region" description="Helical" evidence="6">
    <location>
        <begin position="249"/>
        <end position="269"/>
    </location>
</feature>
<dbReference type="InterPro" id="IPR050638">
    <property type="entry name" value="AA-Vitamin_Transporters"/>
</dbReference>
<dbReference type="PANTHER" id="PTHR32322">
    <property type="entry name" value="INNER MEMBRANE TRANSPORTER"/>
    <property type="match status" value="1"/>
</dbReference>
<comment type="caution">
    <text evidence="9">The sequence shown here is derived from an EMBL/GenBank/DDBJ whole genome shotgun (WGS) entry which is preliminary data.</text>
</comment>
<dbReference type="InterPro" id="IPR037185">
    <property type="entry name" value="EmrE-like"/>
</dbReference>
<evidence type="ECO:0000256" key="4">
    <source>
        <dbReference type="ARBA" id="ARBA00022989"/>
    </source>
</evidence>
<comment type="similarity">
    <text evidence="2">Belongs to the EamA transporter family.</text>
</comment>
<dbReference type="RefSeq" id="WP_184218740.1">
    <property type="nucleotide sequence ID" value="NZ_JACHMD010000001.1"/>
</dbReference>
<feature type="transmembrane region" description="Helical" evidence="6">
    <location>
        <begin position="72"/>
        <end position="91"/>
    </location>
</feature>
<organism evidence="9 10">
    <name type="scientific">Microbacterium marinum</name>
    <dbReference type="NCBI Taxonomy" id="421115"/>
    <lineage>
        <taxon>Bacteria</taxon>
        <taxon>Bacillati</taxon>
        <taxon>Actinomycetota</taxon>
        <taxon>Actinomycetes</taxon>
        <taxon>Micrococcales</taxon>
        <taxon>Microbacteriaceae</taxon>
        <taxon>Microbacterium</taxon>
    </lineage>
</organism>
<keyword evidence="7" id="KW-0732">Signal</keyword>
<feature type="domain" description="EamA" evidence="8">
    <location>
        <begin position="4"/>
        <end position="143"/>
    </location>
</feature>
<keyword evidence="10" id="KW-1185">Reference proteome</keyword>
<comment type="subcellular location">
    <subcellularLocation>
        <location evidence="1">Membrane</location>
        <topology evidence="1">Multi-pass membrane protein</topology>
    </subcellularLocation>
</comment>
<evidence type="ECO:0000313" key="9">
    <source>
        <dbReference type="EMBL" id="MBB4667795.1"/>
    </source>
</evidence>
<feature type="transmembrane region" description="Helical" evidence="6">
    <location>
        <begin position="275"/>
        <end position="293"/>
    </location>
</feature>
<evidence type="ECO:0000256" key="7">
    <source>
        <dbReference type="SAM" id="SignalP"/>
    </source>
</evidence>
<evidence type="ECO:0000256" key="6">
    <source>
        <dbReference type="SAM" id="Phobius"/>
    </source>
</evidence>
<protein>
    <submittedName>
        <fullName evidence="9">DME family drug/metabolite transporter</fullName>
    </submittedName>
</protein>
<keyword evidence="5 6" id="KW-0472">Membrane</keyword>
<evidence type="ECO:0000313" key="10">
    <source>
        <dbReference type="Proteomes" id="UP000573729"/>
    </source>
</evidence>
<dbReference type="AlphaFoldDB" id="A0A7W7BS26"/>
<evidence type="ECO:0000256" key="5">
    <source>
        <dbReference type="ARBA" id="ARBA00023136"/>
    </source>
</evidence>
<dbReference type="GO" id="GO:0016020">
    <property type="term" value="C:membrane"/>
    <property type="evidence" value="ECO:0007669"/>
    <property type="project" value="UniProtKB-SubCell"/>
</dbReference>
<dbReference type="Proteomes" id="UP000573729">
    <property type="component" value="Unassembled WGS sequence"/>
</dbReference>
<dbReference type="SUPFAM" id="SSF103481">
    <property type="entry name" value="Multidrug resistance efflux transporter EmrE"/>
    <property type="match status" value="2"/>
</dbReference>
<feature type="transmembrane region" description="Helical" evidence="6">
    <location>
        <begin position="128"/>
        <end position="145"/>
    </location>
</feature>
<accession>A0A7W7BS26</accession>
<feature type="transmembrane region" description="Helical" evidence="6">
    <location>
        <begin position="157"/>
        <end position="175"/>
    </location>
</feature>
<sequence>MLHVLAVLAAAVLFGTTGTSQALGPEGTTPLAVGVARMVVGGSALAVIAFLLAARHMRTSTVPRPRLTTSPVLLMAATGVALAVYQPLFFLGTERNGVAVSTVIALGSAPVLAGLLEWALTRRLPSPIWMSATALATVGVVLLGVGGGAESGGADPVGVLGAIGAGASFAIIANAQRRLLDSGWDAFTVVGAMGVGAALVSAVALPFVDLAWVFEPSGLVMTLWLGLATIAVAYTLFTWGLQGLTAATAATLTLGEPLTAALLGVTVLGEQLSPLTIGGLIVLGAGLAALAWGSRRSRDPQPYAVEG</sequence>
<evidence type="ECO:0000256" key="1">
    <source>
        <dbReference type="ARBA" id="ARBA00004141"/>
    </source>
</evidence>
<feature type="signal peptide" evidence="7">
    <location>
        <begin position="1"/>
        <end position="22"/>
    </location>
</feature>
<proteinExistence type="inferred from homology"/>
<evidence type="ECO:0000256" key="3">
    <source>
        <dbReference type="ARBA" id="ARBA00022692"/>
    </source>
</evidence>
<feature type="chain" id="PRO_5030943785" evidence="7">
    <location>
        <begin position="23"/>
        <end position="307"/>
    </location>
</feature>
<keyword evidence="3 6" id="KW-0812">Transmembrane</keyword>
<gene>
    <name evidence="9" type="ORF">BKA24_002504</name>
</gene>
<keyword evidence="4 6" id="KW-1133">Transmembrane helix</keyword>
<dbReference type="EMBL" id="JACHMD010000001">
    <property type="protein sequence ID" value="MBB4667795.1"/>
    <property type="molecule type" value="Genomic_DNA"/>
</dbReference>
<dbReference type="Pfam" id="PF00892">
    <property type="entry name" value="EamA"/>
    <property type="match status" value="2"/>
</dbReference>
<evidence type="ECO:0000256" key="2">
    <source>
        <dbReference type="ARBA" id="ARBA00007362"/>
    </source>
</evidence>
<name>A0A7W7BS26_9MICO</name>
<evidence type="ECO:0000259" key="8">
    <source>
        <dbReference type="Pfam" id="PF00892"/>
    </source>
</evidence>
<reference evidence="9 10" key="1">
    <citation type="submission" date="2020-08" db="EMBL/GenBank/DDBJ databases">
        <title>Sequencing the genomes of 1000 actinobacteria strains.</title>
        <authorList>
            <person name="Klenk H.-P."/>
        </authorList>
    </citation>
    <scope>NUCLEOTIDE SEQUENCE [LARGE SCALE GENOMIC DNA]</scope>
    <source>
        <strain evidence="9 10">DSM 24947</strain>
    </source>
</reference>